<evidence type="ECO:0000313" key="2">
    <source>
        <dbReference type="EMBL" id="VIO90982.1"/>
    </source>
</evidence>
<reference evidence="4" key="4">
    <citation type="submission" date="2019-12" db="UniProtKB">
        <authorList>
            <consortium name="WormBaseParasite"/>
        </authorList>
    </citation>
    <scope>IDENTIFICATION</scope>
</reference>
<dbReference type="AlphaFoldDB" id="A0A0J9Y1D8"/>
<sequence>MLPKLAEAFPNTYDEDMMLFRFEKSFLNWILWTMIILDAKSLRKSYLLFNHYWNIEQLSKSVKK</sequence>
<keyword evidence="3" id="KW-1185">Reference proteome</keyword>
<protein>
    <submittedName>
        <fullName evidence="1 4">Bm14428</fullName>
    </submittedName>
</protein>
<reference evidence="1" key="2">
    <citation type="submission" date="2012-12" db="EMBL/GenBank/DDBJ databases">
        <authorList>
            <person name="Gao Y.W."/>
            <person name="Fan S.T."/>
            <person name="Sun H.T."/>
            <person name="Wang Z."/>
            <person name="Gao X.L."/>
            <person name="Li Y.G."/>
            <person name="Wang T.C."/>
            <person name="Zhang K."/>
            <person name="Xu W.W."/>
            <person name="Yu Z.J."/>
            <person name="Xia X.Z."/>
        </authorList>
    </citation>
    <scope>NUCLEOTIDE SEQUENCE</scope>
    <source>
        <strain evidence="1">FR3</strain>
    </source>
</reference>
<dbReference type="KEGG" id="bmy:BM_BM14428"/>
<dbReference type="EMBL" id="LN857013">
    <property type="protein sequence ID" value="CDQ00216.2"/>
    <property type="molecule type" value="Genomic_DNA"/>
</dbReference>
<dbReference type="GeneID" id="66058062"/>
<proteinExistence type="predicted"/>
<organism evidence="1">
    <name type="scientific">Brugia malayi</name>
    <name type="common">Filarial nematode worm</name>
    <dbReference type="NCBI Taxonomy" id="6279"/>
    <lineage>
        <taxon>Eukaryota</taxon>
        <taxon>Metazoa</taxon>
        <taxon>Ecdysozoa</taxon>
        <taxon>Nematoda</taxon>
        <taxon>Chromadorea</taxon>
        <taxon>Rhabditida</taxon>
        <taxon>Spirurina</taxon>
        <taxon>Spiruromorpha</taxon>
        <taxon>Filarioidea</taxon>
        <taxon>Onchocercidae</taxon>
        <taxon>Brugia</taxon>
    </lineage>
</organism>
<evidence type="ECO:0000313" key="3">
    <source>
        <dbReference type="Proteomes" id="UP000006672"/>
    </source>
</evidence>
<name>A0A0J9Y1D8_BRUMA</name>
<dbReference type="WBParaSite" id="Bm14428.1">
    <property type="protein sequence ID" value="Bm14428.1"/>
    <property type="gene ID" value="WBGene00234689"/>
</dbReference>
<dbReference type="CTD" id="66058062"/>
<accession>A0A0J9Y1D8</accession>
<gene>
    <name evidence="1 4 5" type="ORF">Bm14428</name>
    <name evidence="2" type="ORF">BM_BM14428</name>
    <name evidence="1" type="ORF">BM_Bm14428</name>
</gene>
<dbReference type="WormBase" id="Bm14428">
    <property type="protein sequence ID" value="BM38314"/>
    <property type="gene ID" value="WBGene00234689"/>
</dbReference>
<evidence type="ECO:0000313" key="5">
    <source>
        <dbReference type="WormBase" id="Bm14428"/>
    </source>
</evidence>
<dbReference type="RefSeq" id="XP_042932628.1">
    <property type="nucleotide sequence ID" value="XM_043076694.1"/>
</dbReference>
<dbReference type="EMBL" id="CAAKNF010000192">
    <property type="protein sequence ID" value="VIO90982.1"/>
    <property type="molecule type" value="Genomic_DNA"/>
</dbReference>
<reference evidence="1 3" key="1">
    <citation type="journal article" date="2007" name="Science">
        <title>Draft genome of the filarial nematode parasite Brugia malayi.</title>
        <authorList>
            <person name="Ghedin E."/>
            <person name="Wang S."/>
            <person name="Spiro D."/>
            <person name="Caler E."/>
            <person name="Zhao Q."/>
            <person name="Crabtree J."/>
            <person name="Allen J.E."/>
            <person name="Delcher A.L."/>
            <person name="Guiliano D.B."/>
            <person name="Miranda-Saavedra D."/>
            <person name="Angiuoli S.V."/>
            <person name="Creasy T."/>
            <person name="Amedeo P."/>
            <person name="Haas B."/>
            <person name="El-Sayed N.M."/>
            <person name="Wortman J.R."/>
            <person name="Feldblyum T."/>
            <person name="Tallon L."/>
            <person name="Schatz M."/>
            <person name="Shumway M."/>
            <person name="Koo H."/>
            <person name="Salzberg S.L."/>
            <person name="Schobel S."/>
            <person name="Pertea M."/>
            <person name="Pop M."/>
            <person name="White O."/>
            <person name="Barton G.J."/>
            <person name="Carlow C.K."/>
            <person name="Crawford M.J."/>
            <person name="Daub J."/>
            <person name="Dimmic M.W."/>
            <person name="Estes C.F."/>
            <person name="Foster J.M."/>
            <person name="Ganatra M."/>
            <person name="Gregory W.F."/>
            <person name="Johnson N.M."/>
            <person name="Jin J."/>
            <person name="Komuniecki R."/>
            <person name="Korf I."/>
            <person name="Kumar S."/>
            <person name="Laney S."/>
            <person name="Li B.W."/>
            <person name="Li W."/>
            <person name="Lindblom T.H."/>
            <person name="Lustigman S."/>
            <person name="Ma D."/>
            <person name="Maina C.V."/>
            <person name="Martin D.M."/>
            <person name="McCarter J.P."/>
            <person name="McReynolds L."/>
            <person name="Mitreva M."/>
            <person name="Nutman T.B."/>
            <person name="Parkinson J."/>
            <person name="Peregrin-Alvarez J.M."/>
            <person name="Poole C."/>
            <person name="Ren Q."/>
            <person name="Saunders L."/>
            <person name="Sluder A.E."/>
            <person name="Smith K."/>
            <person name="Stanke M."/>
            <person name="Unnasch T.R."/>
            <person name="Ware J."/>
            <person name="Wei A.D."/>
            <person name="Weil G."/>
            <person name="Williams D.J."/>
            <person name="Zhang Y."/>
            <person name="Williams S.A."/>
            <person name="Fraser-Liggett C."/>
            <person name="Slatko B."/>
            <person name="Blaxter M.L."/>
            <person name="Scott A.L."/>
        </authorList>
    </citation>
    <scope>NUCLEOTIDE SEQUENCE</scope>
    <source>
        <strain evidence="1 3">FR3</strain>
    </source>
</reference>
<evidence type="ECO:0000313" key="4">
    <source>
        <dbReference type="WBParaSite" id="Bm14428.1"/>
    </source>
</evidence>
<dbReference type="Proteomes" id="UP000006672">
    <property type="component" value="Unassembled WGS sequence"/>
</dbReference>
<accession>A0A4E9F4V1</accession>
<reference evidence="2" key="3">
    <citation type="submission" date="2019-04" db="EMBL/GenBank/DDBJ databases">
        <authorList>
            <person name="Howe K."/>
            <person name="Paulini M."/>
            <person name="Williams G."/>
        </authorList>
    </citation>
    <scope>NUCLEOTIDE SEQUENCE [LARGE SCALE GENOMIC DNA]</scope>
    <source>
        <strain evidence="2">FR3</strain>
    </source>
</reference>
<evidence type="ECO:0000313" key="1">
    <source>
        <dbReference type="EMBL" id="CDQ00216.2"/>
    </source>
</evidence>